<protein>
    <submittedName>
        <fullName evidence="1">Uncharacterized protein</fullName>
    </submittedName>
</protein>
<proteinExistence type="predicted"/>
<reference evidence="1" key="1">
    <citation type="submission" date="2023-11" db="EMBL/GenBank/DDBJ databases">
        <authorList>
            <person name="Poullet M."/>
        </authorList>
    </citation>
    <scope>NUCLEOTIDE SEQUENCE</scope>
    <source>
        <strain evidence="1">E1834</strain>
    </source>
</reference>
<gene>
    <name evidence="1" type="ORF">MENTE1834_LOCUS46010</name>
</gene>
<evidence type="ECO:0000313" key="2">
    <source>
        <dbReference type="Proteomes" id="UP001497535"/>
    </source>
</evidence>
<dbReference type="Proteomes" id="UP001497535">
    <property type="component" value="Unassembled WGS sequence"/>
</dbReference>
<comment type="caution">
    <text evidence="1">The sequence shown here is derived from an EMBL/GenBank/DDBJ whole genome shotgun (WGS) entry which is preliminary data.</text>
</comment>
<accession>A0ACB1B100</accession>
<sequence length="59" mass="6659">MEGNGENFALETCIRLAANLICVSTFQGYEHRWWRISSDDQQSLSPSIHGLFVILTTSD</sequence>
<keyword evidence="2" id="KW-1185">Reference proteome</keyword>
<evidence type="ECO:0000313" key="1">
    <source>
        <dbReference type="EMBL" id="CAK5117307.1"/>
    </source>
</evidence>
<organism evidence="1 2">
    <name type="scientific">Meloidogyne enterolobii</name>
    <name type="common">Root-knot nematode worm</name>
    <name type="synonym">Meloidogyne mayaguensis</name>
    <dbReference type="NCBI Taxonomy" id="390850"/>
    <lineage>
        <taxon>Eukaryota</taxon>
        <taxon>Metazoa</taxon>
        <taxon>Ecdysozoa</taxon>
        <taxon>Nematoda</taxon>
        <taxon>Chromadorea</taxon>
        <taxon>Rhabditida</taxon>
        <taxon>Tylenchina</taxon>
        <taxon>Tylenchomorpha</taxon>
        <taxon>Tylenchoidea</taxon>
        <taxon>Meloidogynidae</taxon>
        <taxon>Meloidogyninae</taxon>
        <taxon>Meloidogyne</taxon>
    </lineage>
</organism>
<name>A0ACB1B100_MELEN</name>
<dbReference type="EMBL" id="CAVMJV010000160">
    <property type="protein sequence ID" value="CAK5117307.1"/>
    <property type="molecule type" value="Genomic_DNA"/>
</dbReference>